<dbReference type="SUPFAM" id="SSF46785">
    <property type="entry name" value="Winged helix' DNA-binding domain"/>
    <property type="match status" value="1"/>
</dbReference>
<keyword evidence="5" id="KW-1185">Reference proteome</keyword>
<accession>A0A6N8KUB8</accession>
<gene>
    <name evidence="4" type="ORF">GQF63_03215</name>
</gene>
<dbReference type="InterPro" id="IPR057727">
    <property type="entry name" value="WCX_dom"/>
</dbReference>
<keyword evidence="1" id="KW-0805">Transcription regulation</keyword>
<dbReference type="PANTHER" id="PTHR34580:SF1">
    <property type="entry name" value="PROTEIN PAFC"/>
    <property type="match status" value="1"/>
</dbReference>
<dbReference type="PIRSF" id="PIRSF016838">
    <property type="entry name" value="PafC"/>
    <property type="match status" value="1"/>
</dbReference>
<dbReference type="PROSITE" id="PS51000">
    <property type="entry name" value="HTH_DEOR_2"/>
    <property type="match status" value="1"/>
</dbReference>
<dbReference type="Pfam" id="PF08279">
    <property type="entry name" value="HTH_11"/>
    <property type="match status" value="1"/>
</dbReference>
<dbReference type="Proteomes" id="UP000435036">
    <property type="component" value="Unassembled WGS sequence"/>
</dbReference>
<dbReference type="InterPro" id="IPR036390">
    <property type="entry name" value="WH_DNA-bd_sf"/>
</dbReference>
<evidence type="ECO:0000313" key="5">
    <source>
        <dbReference type="Proteomes" id="UP000435036"/>
    </source>
</evidence>
<reference evidence="4 5" key="1">
    <citation type="submission" date="2019-12" db="EMBL/GenBank/DDBJ databases">
        <authorList>
            <person name="Dong K."/>
        </authorList>
    </citation>
    <scope>NUCLEOTIDE SEQUENCE [LARGE SCALE GENOMIC DNA]</scope>
    <source>
        <strain evidence="4 5">JCM 31225</strain>
    </source>
</reference>
<dbReference type="RefSeq" id="WP_160367673.1">
    <property type="nucleotide sequence ID" value="NZ_WSQA01000002.1"/>
</dbReference>
<dbReference type="OrthoDB" id="9815009at2"/>
<dbReference type="InterPro" id="IPR051534">
    <property type="entry name" value="CBASS_pafABC_assoc_protein"/>
</dbReference>
<feature type="domain" description="HTH deoR-type" evidence="3">
    <location>
        <begin position="8"/>
        <end position="63"/>
    </location>
</feature>
<dbReference type="AlphaFoldDB" id="A0A6N8KUB8"/>
<evidence type="ECO:0000259" key="3">
    <source>
        <dbReference type="PROSITE" id="PS51000"/>
    </source>
</evidence>
<dbReference type="Pfam" id="PF25583">
    <property type="entry name" value="WCX"/>
    <property type="match status" value="1"/>
</dbReference>
<protein>
    <submittedName>
        <fullName evidence="4">WYL domain-containing protein</fullName>
    </submittedName>
</protein>
<dbReference type="Gene3D" id="1.10.10.10">
    <property type="entry name" value="Winged helix-like DNA-binding domain superfamily/Winged helix DNA-binding domain"/>
    <property type="match status" value="1"/>
</dbReference>
<dbReference type="InterPro" id="IPR028349">
    <property type="entry name" value="PafC-like"/>
</dbReference>
<evidence type="ECO:0000256" key="2">
    <source>
        <dbReference type="ARBA" id="ARBA00023163"/>
    </source>
</evidence>
<sequence length="327" mass="37953">MSIELKKRFDRIVDILVQLQSKRVVKAQELADRFEVSLRTIYRDIKSLEQAGVPLIGEAGTGYSIMEGYRLPPVSFSREEALSFVATEKLAQKFLDKESSQRYSAALLKIKAILKSNDKDLLSSMEDQIVMKQQAVPLFLDQVPHILSSALEAISLKKQFEVNYQGIRDEQAMARTIEPIGIVHESGFWYIVAYCLKRQDFRQFRSDRFESAKITETNFSKSHISIANYLAQKKQDEQPKSLVKLSVKREIASHLRWERNYYGFVKEIVGPEWVEMHFQSPDLDLEFPRWLMMFADHVRSIEPERLRKQVISLLEESLNTIKKQGES</sequence>
<evidence type="ECO:0000313" key="4">
    <source>
        <dbReference type="EMBL" id="MVZ61025.1"/>
    </source>
</evidence>
<evidence type="ECO:0000256" key="1">
    <source>
        <dbReference type="ARBA" id="ARBA00023015"/>
    </source>
</evidence>
<dbReference type="InterPro" id="IPR001034">
    <property type="entry name" value="DeoR_HTH"/>
</dbReference>
<dbReference type="Pfam" id="PF13280">
    <property type="entry name" value="WYL"/>
    <property type="match status" value="1"/>
</dbReference>
<dbReference type="InterPro" id="IPR013196">
    <property type="entry name" value="HTH_11"/>
</dbReference>
<keyword evidence="2" id="KW-0804">Transcription</keyword>
<dbReference type="InterPro" id="IPR026881">
    <property type="entry name" value="WYL_dom"/>
</dbReference>
<name>A0A6N8KUB8_9SPHI</name>
<dbReference type="GO" id="GO:0003700">
    <property type="term" value="F:DNA-binding transcription factor activity"/>
    <property type="evidence" value="ECO:0007669"/>
    <property type="project" value="InterPro"/>
</dbReference>
<organism evidence="4 5">
    <name type="scientific">Sphingobacterium humi</name>
    <dbReference type="NCBI Taxonomy" id="1796905"/>
    <lineage>
        <taxon>Bacteria</taxon>
        <taxon>Pseudomonadati</taxon>
        <taxon>Bacteroidota</taxon>
        <taxon>Sphingobacteriia</taxon>
        <taxon>Sphingobacteriales</taxon>
        <taxon>Sphingobacteriaceae</taxon>
        <taxon>Sphingobacterium</taxon>
    </lineage>
</organism>
<dbReference type="InterPro" id="IPR036388">
    <property type="entry name" value="WH-like_DNA-bd_sf"/>
</dbReference>
<dbReference type="EMBL" id="WSQA01000002">
    <property type="protein sequence ID" value="MVZ61025.1"/>
    <property type="molecule type" value="Genomic_DNA"/>
</dbReference>
<proteinExistence type="predicted"/>
<dbReference type="PANTHER" id="PTHR34580">
    <property type="match status" value="1"/>
</dbReference>
<dbReference type="PROSITE" id="PS52050">
    <property type="entry name" value="WYL"/>
    <property type="match status" value="1"/>
</dbReference>
<comment type="caution">
    <text evidence="4">The sequence shown here is derived from an EMBL/GenBank/DDBJ whole genome shotgun (WGS) entry which is preliminary data.</text>
</comment>